<keyword evidence="2" id="KW-1185">Reference proteome</keyword>
<reference evidence="1" key="1">
    <citation type="submission" date="2022-04" db="EMBL/GenBank/DDBJ databases">
        <title>Jade perch genome.</title>
        <authorList>
            <person name="Chao B."/>
        </authorList>
    </citation>
    <scope>NUCLEOTIDE SEQUENCE</scope>
    <source>
        <strain evidence="1">CB-2022</strain>
    </source>
</reference>
<name>A0ACB8WQA5_9TELE</name>
<evidence type="ECO:0000313" key="1">
    <source>
        <dbReference type="EMBL" id="KAI3368858.1"/>
    </source>
</evidence>
<evidence type="ECO:0000313" key="2">
    <source>
        <dbReference type="Proteomes" id="UP000831701"/>
    </source>
</evidence>
<accession>A0ACB8WQA5</accession>
<comment type="caution">
    <text evidence="1">The sequence shown here is derived from an EMBL/GenBank/DDBJ whole genome shotgun (WGS) entry which is preliminary data.</text>
</comment>
<organism evidence="1 2">
    <name type="scientific">Scortum barcoo</name>
    <name type="common">barcoo grunter</name>
    <dbReference type="NCBI Taxonomy" id="214431"/>
    <lineage>
        <taxon>Eukaryota</taxon>
        <taxon>Metazoa</taxon>
        <taxon>Chordata</taxon>
        <taxon>Craniata</taxon>
        <taxon>Vertebrata</taxon>
        <taxon>Euteleostomi</taxon>
        <taxon>Actinopterygii</taxon>
        <taxon>Neopterygii</taxon>
        <taxon>Teleostei</taxon>
        <taxon>Neoteleostei</taxon>
        <taxon>Acanthomorphata</taxon>
        <taxon>Eupercaria</taxon>
        <taxon>Centrarchiformes</taxon>
        <taxon>Terapontoidei</taxon>
        <taxon>Terapontidae</taxon>
        <taxon>Scortum</taxon>
    </lineage>
</organism>
<dbReference type="Proteomes" id="UP000831701">
    <property type="component" value="Chromosome 8"/>
</dbReference>
<proteinExistence type="predicted"/>
<gene>
    <name evidence="1" type="ORF">L3Q82_025840</name>
</gene>
<sequence length="397" mass="43903">MRIVSKLLLRSYRDRTALSKGPRTPYTHGALPTEYHEGHGRMPSPDPQSTCGLVGQTPINPQAPCGGYRAGPVFHDRDENRIVPPESDEGRLYRPNSPLQYPGVDLPGWEAEKCDPPVVGTHSPVPLFFKKRDHHPSLPLQRHCPQPPCNVAEACQPRQPHNIQRLEVLRADLIHPQRHLATEELANYLSDFGLGDGRSPPQSPQPLLPHWKAGRVGRVLLPPSEAPDGLPESLRGRPIVLLHGLTELLPDPKFLPPGPSGLWLALACRYLSTASRSPTGQHGPIGLLLQPDGIPYFRCPPPGSGLPPRQAPETLRPTTSRTIARRPTMEAENIVHSDSMSPASLGICEKLFRRWELKTSLTEGSARRSQQTLTIRLGLPGLSNFLLCQRSQLTTRW</sequence>
<dbReference type="EMBL" id="CM041538">
    <property type="protein sequence ID" value="KAI3368858.1"/>
    <property type="molecule type" value="Genomic_DNA"/>
</dbReference>
<protein>
    <submittedName>
        <fullName evidence="1">Uncharacterized protein</fullName>
    </submittedName>
</protein>